<dbReference type="AlphaFoldDB" id="A0A328ENC6"/>
<comment type="similarity">
    <text evidence="1">Belongs to the short-chain fatty acyl-CoA assimilation regulator (ScfR) family.</text>
</comment>
<evidence type="ECO:0000259" key="2">
    <source>
        <dbReference type="PROSITE" id="PS50943"/>
    </source>
</evidence>
<accession>A0A328ENC6</accession>
<dbReference type="PROSITE" id="PS50943">
    <property type="entry name" value="HTH_CROC1"/>
    <property type="match status" value="1"/>
</dbReference>
<organism evidence="3 4">
    <name type="scientific">Dehalococcoides mccartyi</name>
    <dbReference type="NCBI Taxonomy" id="61435"/>
    <lineage>
        <taxon>Bacteria</taxon>
        <taxon>Bacillati</taxon>
        <taxon>Chloroflexota</taxon>
        <taxon>Dehalococcoidia</taxon>
        <taxon>Dehalococcoidales</taxon>
        <taxon>Dehalococcoidaceae</taxon>
        <taxon>Dehalococcoides</taxon>
    </lineage>
</organism>
<dbReference type="PANTHER" id="PTHR43236:SF1">
    <property type="entry name" value="BLL7220 PROTEIN"/>
    <property type="match status" value="1"/>
</dbReference>
<dbReference type="Proteomes" id="UP000248786">
    <property type="component" value="Unassembled WGS sequence"/>
</dbReference>
<dbReference type="GO" id="GO:0003677">
    <property type="term" value="F:DNA binding"/>
    <property type="evidence" value="ECO:0007669"/>
    <property type="project" value="InterPro"/>
</dbReference>
<reference evidence="3 4" key="1">
    <citation type="submission" date="2018-05" db="EMBL/GenBank/DDBJ databases">
        <title>Draft genome sequences of Dehalococcoides mccartyi strains RC and KS.</title>
        <authorList>
            <person name="Higgins S.A."/>
            <person name="Padilla-Crespo E."/>
            <person name="Loeffler F.E."/>
        </authorList>
    </citation>
    <scope>NUCLEOTIDE SEQUENCE [LARGE SCALE GENOMIC DNA]</scope>
    <source>
        <strain evidence="3 4">KS</strain>
    </source>
</reference>
<dbReference type="CDD" id="cd00093">
    <property type="entry name" value="HTH_XRE"/>
    <property type="match status" value="1"/>
</dbReference>
<evidence type="ECO:0000256" key="1">
    <source>
        <dbReference type="ARBA" id="ARBA00007227"/>
    </source>
</evidence>
<dbReference type="EMBL" id="QGLD01000018">
    <property type="protein sequence ID" value="RAL70027.1"/>
    <property type="molecule type" value="Genomic_DNA"/>
</dbReference>
<proteinExistence type="inferred from homology"/>
<evidence type="ECO:0000313" key="3">
    <source>
        <dbReference type="EMBL" id="RAL70027.1"/>
    </source>
</evidence>
<evidence type="ECO:0000313" key="4">
    <source>
        <dbReference type="Proteomes" id="UP000248786"/>
    </source>
</evidence>
<dbReference type="InterPro" id="IPR052345">
    <property type="entry name" value="Rad_response_metalloprotease"/>
</dbReference>
<dbReference type="InterPro" id="IPR010982">
    <property type="entry name" value="Lambda_DNA-bd_dom_sf"/>
</dbReference>
<dbReference type="Gene3D" id="1.10.260.40">
    <property type="entry name" value="lambda repressor-like DNA-binding domains"/>
    <property type="match status" value="1"/>
</dbReference>
<dbReference type="InterPro" id="IPR010359">
    <property type="entry name" value="IrrE_HExxH"/>
</dbReference>
<dbReference type="PANTHER" id="PTHR43236">
    <property type="entry name" value="ANTITOXIN HIGA1"/>
    <property type="match status" value="1"/>
</dbReference>
<gene>
    <name evidence="3" type="ORF">C1G86_1553</name>
</gene>
<name>A0A328ENC6_9CHLR</name>
<dbReference type="Pfam" id="PF06114">
    <property type="entry name" value="Peptidase_M78"/>
    <property type="match status" value="1"/>
</dbReference>
<dbReference type="InterPro" id="IPR001387">
    <property type="entry name" value="Cro/C1-type_HTH"/>
</dbReference>
<dbReference type="Pfam" id="PF01381">
    <property type="entry name" value="HTH_3"/>
    <property type="match status" value="1"/>
</dbReference>
<sequence>MWESGGISSQRELREGKGYKVMEKHVLDSLDPKLLGQRLQESRKARGMTQQNVASELGMARTTVTALEKGERRIQPKEIIELAKLYGREVGDLVSGRKILGDFAVQFRASVLKVGSYQTELEQAIGEFQKLCEDYLYLEGISETPLQRAYPPEYSVDGLQPEEAAEDFASAERNRLGLGDAPLINLRELLENDVGLRVFYVRLPSRIAGMFTYSDELGGCIAINSAHPEERRRWSLAHEYGHF</sequence>
<feature type="domain" description="HTH cro/C1-type" evidence="2">
    <location>
        <begin position="39"/>
        <end position="93"/>
    </location>
</feature>
<dbReference type="SMART" id="SM00530">
    <property type="entry name" value="HTH_XRE"/>
    <property type="match status" value="1"/>
</dbReference>
<dbReference type="SUPFAM" id="SSF47413">
    <property type="entry name" value="lambda repressor-like DNA-binding domains"/>
    <property type="match status" value="1"/>
</dbReference>
<protein>
    <submittedName>
        <fullName evidence="3">Transcriptional regulator</fullName>
    </submittedName>
</protein>
<dbReference type="Gene3D" id="1.10.10.2910">
    <property type="match status" value="1"/>
</dbReference>
<comment type="caution">
    <text evidence="3">The sequence shown here is derived from an EMBL/GenBank/DDBJ whole genome shotgun (WGS) entry which is preliminary data.</text>
</comment>